<evidence type="ECO:0000256" key="3">
    <source>
        <dbReference type="ARBA" id="ARBA00023125"/>
    </source>
</evidence>
<dbReference type="InterPro" id="IPR005119">
    <property type="entry name" value="LysR_subst-bd"/>
</dbReference>
<comment type="similarity">
    <text evidence="1">Belongs to the LysR transcriptional regulatory family.</text>
</comment>
<organism evidence="6 7">
    <name type="scientific">Thalassolituus marinus</name>
    <dbReference type="NCBI Taxonomy" id="671053"/>
    <lineage>
        <taxon>Bacteria</taxon>
        <taxon>Pseudomonadati</taxon>
        <taxon>Pseudomonadota</taxon>
        <taxon>Gammaproteobacteria</taxon>
        <taxon>Oceanospirillales</taxon>
        <taxon>Oceanospirillaceae</taxon>
        <taxon>Thalassolituus</taxon>
    </lineage>
</organism>
<dbReference type="InterPro" id="IPR036388">
    <property type="entry name" value="WH-like_DNA-bd_sf"/>
</dbReference>
<sequence>MDRISAMQAFVNVAHEGSFARAAERLQLSPQLVSKYVSQLEDHLGVRLLNRTTRKVSLTEAGQSYFQRASQLLIDLDDMENELGSLQRSARGTLRISAPVSFGIQHAAALITDFQKAYPDVQVDLNLNDRKVDIIEEGFDVALRIGQLKTSSLIARRVAPVQLVICASPQYLAEYGEPTSVEQLQDHRYLKYSYQESDIVLHTADGQQVQPQLNASLCANNGGLLADAAIQGAGFVIQPTFIVGKAIQQGLLKPLLPDYQLAPLALYAVYAHRQLLSNKVRCFIDFIDGYYGEPPYWDQADA</sequence>
<dbReference type="CDD" id="cd08422">
    <property type="entry name" value="PBP2_CrgA_like"/>
    <property type="match status" value="1"/>
</dbReference>
<dbReference type="Gene3D" id="1.10.10.10">
    <property type="entry name" value="Winged helix-like DNA-binding domain superfamily/Winged helix DNA-binding domain"/>
    <property type="match status" value="1"/>
</dbReference>
<protein>
    <submittedName>
        <fullName evidence="6">LysR family transcriptional regulator</fullName>
    </submittedName>
</protein>
<dbReference type="Proteomes" id="UP000714380">
    <property type="component" value="Unassembled WGS sequence"/>
</dbReference>
<evidence type="ECO:0000256" key="2">
    <source>
        <dbReference type="ARBA" id="ARBA00023015"/>
    </source>
</evidence>
<name>A0ABS7ZU10_9GAMM</name>
<dbReference type="Pfam" id="PF00126">
    <property type="entry name" value="HTH_1"/>
    <property type="match status" value="1"/>
</dbReference>
<reference evidence="6 7" key="1">
    <citation type="submission" date="2020-12" db="EMBL/GenBank/DDBJ databases">
        <title>Novel Thalassolituus-related marine hydrocarbonoclastic bacteria mediated algae-derived hydrocarbons mineralization in twilight zone of the northern South China Sea.</title>
        <authorList>
            <person name="Dong C."/>
        </authorList>
    </citation>
    <scope>NUCLEOTIDE SEQUENCE [LARGE SCALE GENOMIC DNA]</scope>
    <source>
        <strain evidence="6 7">IMCC1826</strain>
    </source>
</reference>
<dbReference type="EMBL" id="JAEDAH010000102">
    <property type="protein sequence ID" value="MCA6065246.1"/>
    <property type="molecule type" value="Genomic_DNA"/>
</dbReference>
<dbReference type="SUPFAM" id="SSF46785">
    <property type="entry name" value="Winged helix' DNA-binding domain"/>
    <property type="match status" value="1"/>
</dbReference>
<accession>A0ABS7ZU10</accession>
<dbReference type="PANTHER" id="PTHR30537">
    <property type="entry name" value="HTH-TYPE TRANSCRIPTIONAL REGULATOR"/>
    <property type="match status" value="1"/>
</dbReference>
<gene>
    <name evidence="6" type="ORF">I9W95_16740</name>
</gene>
<keyword evidence="3" id="KW-0238">DNA-binding</keyword>
<keyword evidence="2" id="KW-0805">Transcription regulation</keyword>
<dbReference type="InterPro" id="IPR036390">
    <property type="entry name" value="WH_DNA-bd_sf"/>
</dbReference>
<keyword evidence="4" id="KW-0804">Transcription</keyword>
<evidence type="ECO:0000313" key="7">
    <source>
        <dbReference type="Proteomes" id="UP000714380"/>
    </source>
</evidence>
<dbReference type="Gene3D" id="3.40.190.290">
    <property type="match status" value="1"/>
</dbReference>
<dbReference type="InterPro" id="IPR000847">
    <property type="entry name" value="LysR_HTH_N"/>
</dbReference>
<proteinExistence type="inferred from homology"/>
<feature type="domain" description="HTH lysR-type" evidence="5">
    <location>
        <begin position="1"/>
        <end position="59"/>
    </location>
</feature>
<dbReference type="SUPFAM" id="SSF53850">
    <property type="entry name" value="Periplasmic binding protein-like II"/>
    <property type="match status" value="1"/>
</dbReference>
<evidence type="ECO:0000256" key="4">
    <source>
        <dbReference type="ARBA" id="ARBA00023163"/>
    </source>
</evidence>
<dbReference type="InterPro" id="IPR058163">
    <property type="entry name" value="LysR-type_TF_proteobact-type"/>
</dbReference>
<dbReference type="PANTHER" id="PTHR30537:SF5">
    <property type="entry name" value="HTH-TYPE TRANSCRIPTIONAL ACTIVATOR TTDR-RELATED"/>
    <property type="match status" value="1"/>
</dbReference>
<comment type="caution">
    <text evidence="6">The sequence shown here is derived from an EMBL/GenBank/DDBJ whole genome shotgun (WGS) entry which is preliminary data.</text>
</comment>
<keyword evidence="7" id="KW-1185">Reference proteome</keyword>
<dbReference type="PROSITE" id="PS50931">
    <property type="entry name" value="HTH_LYSR"/>
    <property type="match status" value="1"/>
</dbReference>
<dbReference type="RefSeq" id="WP_225677002.1">
    <property type="nucleotide sequence ID" value="NZ_JAEDAH010000102.1"/>
</dbReference>
<dbReference type="Pfam" id="PF03466">
    <property type="entry name" value="LysR_substrate"/>
    <property type="match status" value="1"/>
</dbReference>
<evidence type="ECO:0000256" key="1">
    <source>
        <dbReference type="ARBA" id="ARBA00009437"/>
    </source>
</evidence>
<evidence type="ECO:0000259" key="5">
    <source>
        <dbReference type="PROSITE" id="PS50931"/>
    </source>
</evidence>
<evidence type="ECO:0000313" key="6">
    <source>
        <dbReference type="EMBL" id="MCA6065246.1"/>
    </source>
</evidence>